<sequence>MTISLHGKKQKLFFAAAAAVLAAAILFLVSAAGTGGGIAGETNQQRVAFLAQCGWQVEKEPVSAREVAIPREFSKVYQNYNALNQKAGFDLKKIAGKTCHQYVYRVTNYTSKDEVRATLLVCNGKIVGGDISTAALDGFMKPLREMKAGSSA</sequence>
<reference evidence="3" key="2">
    <citation type="submission" date="2024-06" db="EMBL/GenBank/DDBJ databases">
        <title>Caproicibacterium argilliputei sp. nov, a novel caproic acid producing anaerobic bacterium isolated from pit mud.</title>
        <authorList>
            <person name="Zeng C."/>
        </authorList>
    </citation>
    <scope>NUCLEOTIDE SEQUENCE [LARGE SCALE GENOMIC DNA]</scope>
    <source>
        <strain evidence="3">ZCY20-5</strain>
    </source>
</reference>
<dbReference type="KEGG" id="carl:PXC00_00745"/>
<gene>
    <name evidence="2" type="ORF">PXC00_00745</name>
</gene>
<dbReference type="AlphaFoldDB" id="A0AA97H1H1"/>
<reference evidence="3" key="3">
    <citation type="submission" date="2024-06" db="EMBL/GenBank/DDBJ databases">
        <authorList>
            <person name="Zeng C."/>
        </authorList>
    </citation>
    <scope>NUCLEOTIDE SEQUENCE [LARGE SCALE GENOMIC DNA]</scope>
    <source>
        <strain evidence="3">ZCY20-5</strain>
    </source>
</reference>
<accession>A0AA97H1H1</accession>
<reference evidence="2 3" key="1">
    <citation type="submission" date="2024-06" db="EMBL/GenBank/DDBJ databases">
        <title>Caproicibacterium argilliputei sp. nov, a novel caproic acid producing anaerobic bacterium isolated from pit mud.</title>
        <authorList>
            <person name="Xia S."/>
        </authorList>
    </citation>
    <scope>NUCLEOTIDE SEQUENCE [LARGE SCALE GENOMIC DNA]</scope>
    <source>
        <strain evidence="2 3">ZCY20-5</strain>
    </source>
</reference>
<feature type="domain" description="DUF4830" evidence="1">
    <location>
        <begin position="49"/>
        <end position="131"/>
    </location>
</feature>
<keyword evidence="3" id="KW-1185">Reference proteome</keyword>
<proteinExistence type="predicted"/>
<dbReference type="Pfam" id="PF16112">
    <property type="entry name" value="DUF4830"/>
    <property type="match status" value="1"/>
</dbReference>
<dbReference type="InterPro" id="IPR032257">
    <property type="entry name" value="DUF4830"/>
</dbReference>
<protein>
    <submittedName>
        <fullName evidence="2">DUF4830 domain-containing protein</fullName>
    </submittedName>
</protein>
<dbReference type="RefSeq" id="WP_275844865.1">
    <property type="nucleotide sequence ID" value="NZ_CP135996.1"/>
</dbReference>
<evidence type="ECO:0000313" key="2">
    <source>
        <dbReference type="EMBL" id="WOC32428.1"/>
    </source>
</evidence>
<name>A0AA97H1H1_9FIRM</name>
<dbReference type="Proteomes" id="UP001300604">
    <property type="component" value="Chromosome"/>
</dbReference>
<organism evidence="2 3">
    <name type="scientific">Caproicibacterium argilliputei</name>
    <dbReference type="NCBI Taxonomy" id="3030016"/>
    <lineage>
        <taxon>Bacteria</taxon>
        <taxon>Bacillati</taxon>
        <taxon>Bacillota</taxon>
        <taxon>Clostridia</taxon>
        <taxon>Eubacteriales</taxon>
        <taxon>Oscillospiraceae</taxon>
        <taxon>Caproicibacterium</taxon>
    </lineage>
</organism>
<evidence type="ECO:0000313" key="3">
    <source>
        <dbReference type="Proteomes" id="UP001300604"/>
    </source>
</evidence>
<dbReference type="EMBL" id="CP135996">
    <property type="protein sequence ID" value="WOC32428.1"/>
    <property type="molecule type" value="Genomic_DNA"/>
</dbReference>
<evidence type="ECO:0000259" key="1">
    <source>
        <dbReference type="Pfam" id="PF16112"/>
    </source>
</evidence>